<feature type="transmembrane region" description="Helical" evidence="7">
    <location>
        <begin position="248"/>
        <end position="268"/>
    </location>
</feature>
<keyword evidence="4 7" id="KW-1133">Transmembrane helix</keyword>
<feature type="domain" description="EamA" evidence="8">
    <location>
        <begin position="156"/>
        <end position="288"/>
    </location>
</feature>
<evidence type="ECO:0000256" key="3">
    <source>
        <dbReference type="ARBA" id="ARBA00022692"/>
    </source>
</evidence>
<dbReference type="PANTHER" id="PTHR32322:SF2">
    <property type="entry name" value="EAMA DOMAIN-CONTAINING PROTEIN"/>
    <property type="match status" value="1"/>
</dbReference>
<feature type="transmembrane region" description="Helical" evidence="7">
    <location>
        <begin position="217"/>
        <end position="236"/>
    </location>
</feature>
<evidence type="ECO:0000313" key="9">
    <source>
        <dbReference type="EMBL" id="MEU2268140.1"/>
    </source>
</evidence>
<feature type="transmembrane region" description="Helical" evidence="7">
    <location>
        <begin position="274"/>
        <end position="291"/>
    </location>
</feature>
<evidence type="ECO:0000256" key="5">
    <source>
        <dbReference type="ARBA" id="ARBA00023136"/>
    </source>
</evidence>
<keyword evidence="5 7" id="KW-0472">Membrane</keyword>
<dbReference type="SUPFAM" id="SSF103481">
    <property type="entry name" value="Multidrug resistance efflux transporter EmrE"/>
    <property type="match status" value="2"/>
</dbReference>
<feature type="transmembrane region" description="Helical" evidence="7">
    <location>
        <begin position="187"/>
        <end position="205"/>
    </location>
</feature>
<protein>
    <submittedName>
        <fullName evidence="9">DMT family transporter</fullName>
    </submittedName>
</protein>
<evidence type="ECO:0000256" key="4">
    <source>
        <dbReference type="ARBA" id="ARBA00022989"/>
    </source>
</evidence>
<dbReference type="EMBL" id="JBEYBN010000021">
    <property type="protein sequence ID" value="MEU2268140.1"/>
    <property type="molecule type" value="Genomic_DNA"/>
</dbReference>
<feature type="transmembrane region" description="Helical" evidence="7">
    <location>
        <begin position="155"/>
        <end position="175"/>
    </location>
</feature>
<dbReference type="PANTHER" id="PTHR32322">
    <property type="entry name" value="INNER MEMBRANE TRANSPORTER"/>
    <property type="match status" value="1"/>
</dbReference>
<feature type="domain" description="EamA" evidence="8">
    <location>
        <begin position="10"/>
        <end position="143"/>
    </location>
</feature>
<keyword evidence="3 7" id="KW-0812">Transmembrane</keyword>
<evidence type="ECO:0000256" key="6">
    <source>
        <dbReference type="SAM" id="MobiDB-lite"/>
    </source>
</evidence>
<evidence type="ECO:0000256" key="1">
    <source>
        <dbReference type="ARBA" id="ARBA00004141"/>
    </source>
</evidence>
<feature type="transmembrane region" description="Helical" evidence="7">
    <location>
        <begin position="101"/>
        <end position="119"/>
    </location>
</feature>
<feature type="transmembrane region" description="Helical" evidence="7">
    <location>
        <begin position="126"/>
        <end position="143"/>
    </location>
</feature>
<dbReference type="InterPro" id="IPR050638">
    <property type="entry name" value="AA-Vitamin_Transporters"/>
</dbReference>
<comment type="caution">
    <text evidence="9">The sequence shown here is derived from an EMBL/GenBank/DDBJ whole genome shotgun (WGS) entry which is preliminary data.</text>
</comment>
<dbReference type="Gene3D" id="1.10.3730.20">
    <property type="match status" value="1"/>
</dbReference>
<reference evidence="9 10" key="1">
    <citation type="submission" date="2024-06" db="EMBL/GenBank/DDBJ databases">
        <title>The Natural Products Discovery Center: Release of the First 8490 Sequenced Strains for Exploring Actinobacteria Biosynthetic Diversity.</title>
        <authorList>
            <person name="Kalkreuter E."/>
            <person name="Kautsar S.A."/>
            <person name="Yang D."/>
            <person name="Bader C.D."/>
            <person name="Teijaro C.N."/>
            <person name="Fluegel L."/>
            <person name="Davis C.M."/>
            <person name="Simpson J.R."/>
            <person name="Lauterbach L."/>
            <person name="Steele A.D."/>
            <person name="Gui C."/>
            <person name="Meng S."/>
            <person name="Li G."/>
            <person name="Viehrig K."/>
            <person name="Ye F."/>
            <person name="Su P."/>
            <person name="Kiefer A.F."/>
            <person name="Nichols A."/>
            <person name="Cepeda A.J."/>
            <person name="Yan W."/>
            <person name="Fan B."/>
            <person name="Jiang Y."/>
            <person name="Adhikari A."/>
            <person name="Zheng C.-J."/>
            <person name="Schuster L."/>
            <person name="Cowan T.M."/>
            <person name="Smanski M.J."/>
            <person name="Chevrette M.G."/>
            <person name="De Carvalho L.P.S."/>
            <person name="Shen B."/>
        </authorList>
    </citation>
    <scope>NUCLEOTIDE SEQUENCE [LARGE SCALE GENOMIC DNA]</scope>
    <source>
        <strain evidence="9 10">NPDC019583</strain>
    </source>
</reference>
<feature type="transmembrane region" description="Helical" evidence="7">
    <location>
        <begin position="36"/>
        <end position="54"/>
    </location>
</feature>
<evidence type="ECO:0000256" key="2">
    <source>
        <dbReference type="ARBA" id="ARBA00007362"/>
    </source>
</evidence>
<evidence type="ECO:0000259" key="8">
    <source>
        <dbReference type="Pfam" id="PF00892"/>
    </source>
</evidence>
<sequence length="348" mass="36503">MRERGTTVGAVCAVMAAALFWSSSYAVTKRVLEDAGPLSIGAIRFTLAALLLGVMVRMSRHRPARPAPRQRRQLYLSGFLGITVYFILENVGVDLSTASDASLIVATYPLMTMVVELVVFRTRMPLLRVTGVLLATVGAFLVVRNGAEVGGSSRWLGDILLLLGGLAWAGYNVLGKRASAGQDATSVTYYQTLAGAGGFLLASLLEADEWRMPGATASALLAYLAVACSVGGFLLYNYGLRAMASSVAVNILNLVPVFGVIGAVVINGESIRPAQVTGGLIIIVGVALGMMDREQGAMEKPDARGSEPAGTATARTAAEARPTRDEPEAEVPTAAYGVINGAPRRVLD</sequence>
<dbReference type="InterPro" id="IPR037185">
    <property type="entry name" value="EmrE-like"/>
</dbReference>
<gene>
    <name evidence="9" type="ORF">ABZ568_17355</name>
</gene>
<feature type="transmembrane region" description="Helical" evidence="7">
    <location>
        <begin position="74"/>
        <end position="95"/>
    </location>
</feature>
<dbReference type="Proteomes" id="UP001550603">
    <property type="component" value="Unassembled WGS sequence"/>
</dbReference>
<dbReference type="Pfam" id="PF00892">
    <property type="entry name" value="EamA"/>
    <property type="match status" value="2"/>
</dbReference>
<feature type="compositionally biased region" description="Low complexity" evidence="6">
    <location>
        <begin position="307"/>
        <end position="320"/>
    </location>
</feature>
<evidence type="ECO:0000256" key="7">
    <source>
        <dbReference type="SAM" id="Phobius"/>
    </source>
</evidence>
<keyword evidence="10" id="KW-1185">Reference proteome</keyword>
<organism evidence="9 10">
    <name type="scientific">Streptomyces olindensis</name>
    <dbReference type="NCBI Taxonomy" id="358823"/>
    <lineage>
        <taxon>Bacteria</taxon>
        <taxon>Bacillati</taxon>
        <taxon>Actinomycetota</taxon>
        <taxon>Actinomycetes</taxon>
        <taxon>Kitasatosporales</taxon>
        <taxon>Streptomycetaceae</taxon>
        <taxon>Streptomyces</taxon>
    </lineage>
</organism>
<feature type="region of interest" description="Disordered" evidence="6">
    <location>
        <begin position="296"/>
        <end position="348"/>
    </location>
</feature>
<evidence type="ECO:0000313" key="10">
    <source>
        <dbReference type="Proteomes" id="UP001550603"/>
    </source>
</evidence>
<proteinExistence type="inferred from homology"/>
<feature type="compositionally biased region" description="Basic and acidic residues" evidence="6">
    <location>
        <begin position="296"/>
        <end position="305"/>
    </location>
</feature>
<comment type="subcellular location">
    <subcellularLocation>
        <location evidence="1">Membrane</location>
        <topology evidence="1">Multi-pass membrane protein</topology>
    </subcellularLocation>
</comment>
<comment type="similarity">
    <text evidence="2">Belongs to the EamA transporter family.</text>
</comment>
<name>A0ABV2XVV0_9ACTN</name>
<accession>A0ABV2XVV0</accession>
<dbReference type="InterPro" id="IPR000620">
    <property type="entry name" value="EamA_dom"/>
</dbReference>